<comment type="caution">
    <text evidence="2">The sequence shown here is derived from an EMBL/GenBank/DDBJ whole genome shotgun (WGS) entry which is preliminary data.</text>
</comment>
<evidence type="ECO:0000256" key="1">
    <source>
        <dbReference type="SAM" id="MobiDB-lite"/>
    </source>
</evidence>
<organism evidence="2 3">
    <name type="scientific">Malus domestica</name>
    <name type="common">Apple</name>
    <name type="synonym">Pyrus malus</name>
    <dbReference type="NCBI Taxonomy" id="3750"/>
    <lineage>
        <taxon>Eukaryota</taxon>
        <taxon>Viridiplantae</taxon>
        <taxon>Streptophyta</taxon>
        <taxon>Embryophyta</taxon>
        <taxon>Tracheophyta</taxon>
        <taxon>Spermatophyta</taxon>
        <taxon>Magnoliopsida</taxon>
        <taxon>eudicotyledons</taxon>
        <taxon>Gunneridae</taxon>
        <taxon>Pentapetalae</taxon>
        <taxon>rosids</taxon>
        <taxon>fabids</taxon>
        <taxon>Rosales</taxon>
        <taxon>Rosaceae</taxon>
        <taxon>Amygdaloideae</taxon>
        <taxon>Maleae</taxon>
        <taxon>Malus</taxon>
    </lineage>
</organism>
<proteinExistence type="predicted"/>
<reference evidence="2 3" key="1">
    <citation type="submission" date="2018-10" db="EMBL/GenBank/DDBJ databases">
        <title>A high-quality apple genome assembly.</title>
        <authorList>
            <person name="Hu J."/>
        </authorList>
    </citation>
    <scope>NUCLEOTIDE SEQUENCE [LARGE SCALE GENOMIC DNA]</scope>
    <source>
        <strain evidence="3">cv. HFTH1</strain>
        <tissue evidence="2">Young leaf</tissue>
    </source>
</reference>
<gene>
    <name evidence="2" type="ORF">DVH24_018837</name>
</gene>
<dbReference type="EMBL" id="RDQH01000342">
    <property type="protein sequence ID" value="RXH71482.1"/>
    <property type="molecule type" value="Genomic_DNA"/>
</dbReference>
<evidence type="ECO:0000313" key="3">
    <source>
        <dbReference type="Proteomes" id="UP000290289"/>
    </source>
</evidence>
<dbReference type="Proteomes" id="UP000290289">
    <property type="component" value="Chromosome 16"/>
</dbReference>
<sequence length="155" mass="17472">MRFSVESSIETFSCTACLISLRLDAVSIQEKFPRFPVRPASFRLILGYHRPPNDPEEGIMAMRKCFLQEVALQLSPHASTEDVTQSKDAGLLIMTEMLDQNLSRRPGRNARHRDTDAYTSRKSSRQVPTLMAEVQGLNQQLAAQGDQMNQILHAL</sequence>
<evidence type="ECO:0000313" key="2">
    <source>
        <dbReference type="EMBL" id="RXH71482.1"/>
    </source>
</evidence>
<accession>A0A498HNK6</accession>
<feature type="region of interest" description="Disordered" evidence="1">
    <location>
        <begin position="102"/>
        <end position="127"/>
    </location>
</feature>
<dbReference type="AlphaFoldDB" id="A0A498HNK6"/>
<protein>
    <submittedName>
        <fullName evidence="2">Uncharacterized protein</fullName>
    </submittedName>
</protein>
<name>A0A498HNK6_MALDO</name>
<feature type="compositionally biased region" description="Polar residues" evidence="1">
    <location>
        <begin position="117"/>
        <end position="127"/>
    </location>
</feature>
<keyword evidence="3" id="KW-1185">Reference proteome</keyword>